<proteinExistence type="predicted"/>
<keyword evidence="2" id="KW-0812">Transmembrane</keyword>
<accession>A0A1B0DRK9</accession>
<dbReference type="AlphaFoldDB" id="A0A1B0DRK9"/>
<evidence type="ECO:0000313" key="4">
    <source>
        <dbReference type="EnsemblMetazoa" id="PPAI012838-PA"/>
    </source>
</evidence>
<evidence type="ECO:0000313" key="5">
    <source>
        <dbReference type="Proteomes" id="UP000092462"/>
    </source>
</evidence>
<keyword evidence="3" id="KW-0732">Signal</keyword>
<dbReference type="Proteomes" id="UP000092462">
    <property type="component" value="Unassembled WGS sequence"/>
</dbReference>
<dbReference type="EMBL" id="AJVK01058546">
    <property type="status" value="NOT_ANNOTATED_CDS"/>
    <property type="molecule type" value="Genomic_DNA"/>
</dbReference>
<organism evidence="4 5">
    <name type="scientific">Phlebotomus papatasi</name>
    <name type="common">Sandfly</name>
    <dbReference type="NCBI Taxonomy" id="29031"/>
    <lineage>
        <taxon>Eukaryota</taxon>
        <taxon>Metazoa</taxon>
        <taxon>Ecdysozoa</taxon>
        <taxon>Arthropoda</taxon>
        <taxon>Hexapoda</taxon>
        <taxon>Insecta</taxon>
        <taxon>Pterygota</taxon>
        <taxon>Neoptera</taxon>
        <taxon>Endopterygota</taxon>
        <taxon>Diptera</taxon>
        <taxon>Nematocera</taxon>
        <taxon>Psychodoidea</taxon>
        <taxon>Psychodidae</taxon>
        <taxon>Phlebotomus</taxon>
        <taxon>Phlebotomus</taxon>
    </lineage>
</organism>
<keyword evidence="5" id="KW-1185">Reference proteome</keyword>
<evidence type="ECO:0000256" key="2">
    <source>
        <dbReference type="SAM" id="Phobius"/>
    </source>
</evidence>
<protein>
    <submittedName>
        <fullName evidence="4">Uncharacterized protein</fullName>
    </submittedName>
</protein>
<feature type="signal peptide" evidence="3">
    <location>
        <begin position="1"/>
        <end position="21"/>
    </location>
</feature>
<reference evidence="4" key="1">
    <citation type="submission" date="2022-08" db="UniProtKB">
        <authorList>
            <consortium name="EnsemblMetazoa"/>
        </authorList>
    </citation>
    <scope>IDENTIFICATION</scope>
    <source>
        <strain evidence="4">Israel</strain>
    </source>
</reference>
<dbReference type="VEuPathDB" id="VectorBase:PPAPM1_005323"/>
<feature type="region of interest" description="Disordered" evidence="1">
    <location>
        <begin position="175"/>
        <end position="331"/>
    </location>
</feature>
<feature type="compositionally biased region" description="Low complexity" evidence="1">
    <location>
        <begin position="304"/>
        <end position="324"/>
    </location>
</feature>
<name>A0A1B0DRK9_PHLPP</name>
<feature type="chain" id="PRO_5043321444" evidence="3">
    <location>
        <begin position="22"/>
        <end position="407"/>
    </location>
</feature>
<keyword evidence="2" id="KW-1133">Transmembrane helix</keyword>
<keyword evidence="2" id="KW-0472">Membrane</keyword>
<evidence type="ECO:0000256" key="3">
    <source>
        <dbReference type="SAM" id="SignalP"/>
    </source>
</evidence>
<sequence length="407" mass="45039">MLSYVIILNLLLAIPWGFVVAQEDRLCEILEFNDPVEFEACDEFIDTFYETTYDEEVDSPPKLRPESVGLLAATGSACVMINHEFTLSENSGLYMPVYSERNTIRVDFVDITDHDSFGVFPRSEDSVWFVEDVLENIAPSEQIDLPAKFKVKITAENPTGGKIYLDFIQIFNTEEPDDECSPRIPSMTETPPTETDSTTEEPTDSTTEESTDSTTEESTDSTTEEPTDSTTEESTDTTTEEPTDSTTEESTDSTTEEPTDSTTEEPTDSTTEESTDSTTEEPTDSTTEEPTDSTPTEETEDPSTDSTPSEETTQEPQTTTQAPTEPEPEEIEPEWKVVAAVFISLFCGACVVILLLIFKPFLMKPTPASSGLVSNEHPMSRTTLPRLQVDAESGISGVNRTAETRWP</sequence>
<feature type="compositionally biased region" description="Acidic residues" evidence="1">
    <location>
        <begin position="197"/>
        <end position="303"/>
    </location>
</feature>
<feature type="transmembrane region" description="Helical" evidence="2">
    <location>
        <begin position="337"/>
        <end position="358"/>
    </location>
</feature>
<dbReference type="EnsemblMetazoa" id="PPAI012838-RA">
    <property type="protein sequence ID" value="PPAI012838-PA"/>
    <property type="gene ID" value="PPAI012838"/>
</dbReference>
<evidence type="ECO:0000256" key="1">
    <source>
        <dbReference type="SAM" id="MobiDB-lite"/>
    </source>
</evidence>
<dbReference type="VEuPathDB" id="VectorBase:PPAI012838"/>